<sequence>MGLSRSGFVNFIFRPGRCFLSVDEEIGRGVFERLCKDLLSLLVPPQTSSRFGFSSSIPPSLRPLASPAPPPPLPQISGRFGFSNSPPPLPQISGRFGFSTTPPFFHKSPAALASPIHPPLFHKSPAALASPIHPFFHTNLRPLWLLQFTPFFHKSPAALASPIHPLFHKSPPFGFSIHPPLPQISGRFGFSIHPLLPQISGRFGFSNSPPSSTNLRPLWLLQFTPSSQISGRFGFSSSSPPPRPPTALDRPVASKLIFN</sequence>
<protein>
    <submittedName>
        <fullName evidence="1">Uncharacterized protein</fullName>
    </submittedName>
</protein>
<gene>
    <name evidence="1" type="ORF">SPHA_28034</name>
</gene>
<comment type="caution">
    <text evidence="1">The sequence shown here is derived from an EMBL/GenBank/DDBJ whole genome shotgun (WGS) entry which is preliminary data.</text>
</comment>
<dbReference type="EMBL" id="CAHIKZ030001103">
    <property type="protein sequence ID" value="CAE1252591.1"/>
    <property type="molecule type" value="Genomic_DNA"/>
</dbReference>
<accession>A0A812C4A2</accession>
<dbReference type="AlphaFoldDB" id="A0A812C4A2"/>
<proteinExistence type="predicted"/>
<evidence type="ECO:0000313" key="1">
    <source>
        <dbReference type="EMBL" id="CAE1252591.1"/>
    </source>
</evidence>
<reference evidence="1" key="1">
    <citation type="submission" date="2021-01" db="EMBL/GenBank/DDBJ databases">
        <authorList>
            <person name="Li R."/>
            <person name="Bekaert M."/>
        </authorList>
    </citation>
    <scope>NUCLEOTIDE SEQUENCE</scope>
    <source>
        <strain evidence="1">Farmed</strain>
    </source>
</reference>
<name>A0A812C4A2_ACAPH</name>
<organism evidence="1 2">
    <name type="scientific">Acanthosepion pharaonis</name>
    <name type="common">Pharaoh cuttlefish</name>
    <name type="synonym">Sepia pharaonis</name>
    <dbReference type="NCBI Taxonomy" id="158019"/>
    <lineage>
        <taxon>Eukaryota</taxon>
        <taxon>Metazoa</taxon>
        <taxon>Spiralia</taxon>
        <taxon>Lophotrochozoa</taxon>
        <taxon>Mollusca</taxon>
        <taxon>Cephalopoda</taxon>
        <taxon>Coleoidea</taxon>
        <taxon>Decapodiformes</taxon>
        <taxon>Sepiida</taxon>
        <taxon>Sepiina</taxon>
        <taxon>Sepiidae</taxon>
        <taxon>Acanthosepion</taxon>
    </lineage>
</organism>
<keyword evidence="2" id="KW-1185">Reference proteome</keyword>
<dbReference type="Proteomes" id="UP000597762">
    <property type="component" value="Unassembled WGS sequence"/>
</dbReference>
<evidence type="ECO:0000313" key="2">
    <source>
        <dbReference type="Proteomes" id="UP000597762"/>
    </source>
</evidence>